<feature type="compositionally biased region" description="Basic and acidic residues" evidence="2">
    <location>
        <begin position="10"/>
        <end position="20"/>
    </location>
</feature>
<sequence length="820" mass="89848">METMVGRSGGEVKEKTKPAGDEFDGFSAAFASPETSDGEGEGRKDSGVGMAESEPESEEDGHADQGQTEREVVVGESYGGDVVVEEDGGSSEGGSSANGRHTTLSARPLSTYIYPASFPDALKVGSTPESSPESEKREIDALDTSRQDKRASVYRLNIPTPTQQQQNEGRRTPVGPRPLPKESGRAITPRALTPLSPQLNDLQRARDETTRDFPAMGGHESIASPKLDDVEAEICRSSNNSSPSLSAFCADRRTPSPVLTRKRTVEDEALVALRYLDSLDGPTEKTPRRVPSGESRDRLPRRVDSLENHRMQLHQPVPPLNIARNTLPRRASPLSHQYEGTSPDIETTDPLRRPGTRHSVAISGHYHPQGGNFPHQDTHRHSMLPLPRTNRNTSSSTISSLNSLSPPPGPGRTRTPQPHSPRVPGPFNPSRPQTPSRYNTHTPPYPPNVPRVNSHQYRLNTEARRQSQLIEVKSTPAREGKRNAYSERFKSEYKQAIRPRVSVPATGLAEPVVSPHGTLSVRSPQLDGGVDSDELRKALQREQSDFGSVSTDAEGGVGGRPTGGRMGTASTQSESTQSTTTLASTASSVSDTAPATSVRPSATRMLLTNTSIPQAQPRASKSSLSLTPTRQPNRNSMAPSTSPAQQFATMVRSNVSERQKSRFLLTHPDATFEELVREARRYAGSEEEWNLHNDILAMHGYALHQITSRHKVHAEQLRQLLANSEVKVQGLQTEVTKLKEEKEGGETGSLAGEERMRELEAENKRLVESAEREKKEKGALKEEVERLRGEVERKRSVWGRVKGRMKLGRAGEKVGNKTME</sequence>
<gene>
    <name evidence="3" type="ORF">BJ508DRAFT_117519</name>
</gene>
<feature type="compositionally biased region" description="Polar residues" evidence="2">
    <location>
        <begin position="606"/>
        <end position="646"/>
    </location>
</feature>
<feature type="region of interest" description="Disordered" evidence="2">
    <location>
        <begin position="1"/>
        <end position="103"/>
    </location>
</feature>
<feature type="compositionally biased region" description="Low complexity" evidence="2">
    <location>
        <begin position="386"/>
        <end position="404"/>
    </location>
</feature>
<keyword evidence="1" id="KW-0175">Coiled coil</keyword>
<feature type="region of interest" description="Disordered" evidence="2">
    <location>
        <begin position="508"/>
        <end position="646"/>
    </location>
</feature>
<organism evidence="3 4">
    <name type="scientific">Ascobolus immersus RN42</name>
    <dbReference type="NCBI Taxonomy" id="1160509"/>
    <lineage>
        <taxon>Eukaryota</taxon>
        <taxon>Fungi</taxon>
        <taxon>Dikarya</taxon>
        <taxon>Ascomycota</taxon>
        <taxon>Pezizomycotina</taxon>
        <taxon>Pezizomycetes</taxon>
        <taxon>Pezizales</taxon>
        <taxon>Ascobolaceae</taxon>
        <taxon>Ascobolus</taxon>
    </lineage>
</organism>
<evidence type="ECO:0000313" key="4">
    <source>
        <dbReference type="Proteomes" id="UP000275078"/>
    </source>
</evidence>
<feature type="compositionally biased region" description="Pro residues" evidence="2">
    <location>
        <begin position="418"/>
        <end position="429"/>
    </location>
</feature>
<dbReference type="EMBL" id="ML119683">
    <property type="protein sequence ID" value="RPA80939.1"/>
    <property type="molecule type" value="Genomic_DNA"/>
</dbReference>
<feature type="compositionally biased region" description="Polar residues" evidence="2">
    <location>
        <begin position="430"/>
        <end position="442"/>
    </location>
</feature>
<feature type="compositionally biased region" description="Low complexity" evidence="2">
    <location>
        <begin position="567"/>
        <end position="597"/>
    </location>
</feature>
<keyword evidence="4" id="KW-1185">Reference proteome</keyword>
<feature type="coiled-coil region" evidence="1">
    <location>
        <begin position="714"/>
        <end position="797"/>
    </location>
</feature>
<dbReference type="AlphaFoldDB" id="A0A3N4I4G6"/>
<proteinExistence type="predicted"/>
<feature type="compositionally biased region" description="Basic and acidic residues" evidence="2">
    <location>
        <begin position="133"/>
        <end position="151"/>
    </location>
</feature>
<accession>A0A3N4I4G6</accession>
<name>A0A3N4I4G6_ASCIM</name>
<evidence type="ECO:0000313" key="3">
    <source>
        <dbReference type="EMBL" id="RPA80939.1"/>
    </source>
</evidence>
<reference evidence="3 4" key="1">
    <citation type="journal article" date="2018" name="Nat. Ecol. Evol.">
        <title>Pezizomycetes genomes reveal the molecular basis of ectomycorrhizal truffle lifestyle.</title>
        <authorList>
            <person name="Murat C."/>
            <person name="Payen T."/>
            <person name="Noel B."/>
            <person name="Kuo A."/>
            <person name="Morin E."/>
            <person name="Chen J."/>
            <person name="Kohler A."/>
            <person name="Krizsan K."/>
            <person name="Balestrini R."/>
            <person name="Da Silva C."/>
            <person name="Montanini B."/>
            <person name="Hainaut M."/>
            <person name="Levati E."/>
            <person name="Barry K.W."/>
            <person name="Belfiori B."/>
            <person name="Cichocki N."/>
            <person name="Clum A."/>
            <person name="Dockter R.B."/>
            <person name="Fauchery L."/>
            <person name="Guy J."/>
            <person name="Iotti M."/>
            <person name="Le Tacon F."/>
            <person name="Lindquist E.A."/>
            <person name="Lipzen A."/>
            <person name="Malagnac F."/>
            <person name="Mello A."/>
            <person name="Molinier V."/>
            <person name="Miyauchi S."/>
            <person name="Poulain J."/>
            <person name="Riccioni C."/>
            <person name="Rubini A."/>
            <person name="Sitrit Y."/>
            <person name="Splivallo R."/>
            <person name="Traeger S."/>
            <person name="Wang M."/>
            <person name="Zifcakova L."/>
            <person name="Wipf D."/>
            <person name="Zambonelli A."/>
            <person name="Paolocci F."/>
            <person name="Nowrousian M."/>
            <person name="Ottonello S."/>
            <person name="Baldrian P."/>
            <person name="Spatafora J.W."/>
            <person name="Henrissat B."/>
            <person name="Nagy L.G."/>
            <person name="Aury J.M."/>
            <person name="Wincker P."/>
            <person name="Grigoriev I.V."/>
            <person name="Bonfante P."/>
            <person name="Martin F.M."/>
        </authorList>
    </citation>
    <scope>NUCLEOTIDE SEQUENCE [LARGE SCALE GENOMIC DNA]</scope>
    <source>
        <strain evidence="3 4">RN42</strain>
    </source>
</reference>
<feature type="region of interest" description="Disordered" evidence="2">
    <location>
        <begin position="279"/>
        <end position="300"/>
    </location>
</feature>
<feature type="compositionally biased region" description="Gly residues" evidence="2">
    <location>
        <begin position="555"/>
        <end position="566"/>
    </location>
</feature>
<evidence type="ECO:0000256" key="2">
    <source>
        <dbReference type="SAM" id="MobiDB-lite"/>
    </source>
</evidence>
<feature type="compositionally biased region" description="Basic and acidic residues" evidence="2">
    <location>
        <begin position="533"/>
        <end position="544"/>
    </location>
</feature>
<feature type="compositionally biased region" description="Basic and acidic residues" evidence="2">
    <location>
        <begin position="60"/>
        <end position="73"/>
    </location>
</feature>
<dbReference type="Proteomes" id="UP000275078">
    <property type="component" value="Unassembled WGS sequence"/>
</dbReference>
<protein>
    <submittedName>
        <fullName evidence="3">Uncharacterized protein</fullName>
    </submittedName>
</protein>
<evidence type="ECO:0000256" key="1">
    <source>
        <dbReference type="SAM" id="Coils"/>
    </source>
</evidence>
<feature type="region of interest" description="Disordered" evidence="2">
    <location>
        <begin position="331"/>
        <end position="453"/>
    </location>
</feature>
<feature type="region of interest" description="Disordered" evidence="2">
    <location>
        <begin position="119"/>
        <end position="201"/>
    </location>
</feature>